<dbReference type="SUPFAM" id="SSF54791">
    <property type="entry name" value="Eukaryotic type KH-domain (KH-domain type I)"/>
    <property type="match status" value="3"/>
</dbReference>
<feature type="region of interest" description="Disordered" evidence="3">
    <location>
        <begin position="223"/>
        <end position="270"/>
    </location>
</feature>
<evidence type="ECO:0000256" key="3">
    <source>
        <dbReference type="SAM" id="MobiDB-lite"/>
    </source>
</evidence>
<dbReference type="PROSITE" id="PS50084">
    <property type="entry name" value="KH_TYPE_1"/>
    <property type="match status" value="3"/>
</dbReference>
<evidence type="ECO:0000313" key="6">
    <source>
        <dbReference type="Proteomes" id="UP000218231"/>
    </source>
</evidence>
<dbReference type="OrthoDB" id="441329at2759"/>
<keyword evidence="2" id="KW-0694">RNA-binding</keyword>
<evidence type="ECO:0000313" key="5">
    <source>
        <dbReference type="EMBL" id="PAV84920.1"/>
    </source>
</evidence>
<sequence length="518" mass="54341">MADDGNGVENQQEQHSEEKVATIGTGTKRAVDSTDGPASKKAHIDNDEETLAIKILIPSTAVGAIIGKGGEAMRSLKTDHQCRVQMSKNTETYPGTSERICLVKGRLSNVLAVIEKIMETIREKCEGVTGTDAFDHKNTPRANEIKIVMPNTSAGMVIGKSGANIKDIRETYGCQIQVFPKAGSPEAKNSQERIVTLAHEDASQLMQASARVLEKVVADPHHASEISKEDFGGKSSGGGGGGGGGGGFNAPNSYSGGGNQGGNSAPSYGGSSSNFNNSSYGYGNGSPFKYNPMSGLGNNELLSFLDNLQSTLRTSGFNESSVSEVMQAMQVLAKYNIMGLGLGLGVAAMAQMRAGNGNELLPNHGAAGFGEGYSMGGSEADIYNASGGASNTSNIHSNNATILNEVLRTGSSACSGVKDGENFAVTQIVVKHVTNDHIDLEVPDAIVGAVLGPRAKTLQDIQQYSGCKCQVHKRDAKPELPVGTRLISLTGDDESMRNCRLMIEKVINESHKAGSLRI</sequence>
<dbReference type="InterPro" id="IPR004087">
    <property type="entry name" value="KH_dom"/>
</dbReference>
<feature type="region of interest" description="Disordered" evidence="3">
    <location>
        <begin position="1"/>
        <end position="43"/>
    </location>
</feature>
<feature type="compositionally biased region" description="Basic and acidic residues" evidence="3">
    <location>
        <begin position="223"/>
        <end position="232"/>
    </location>
</feature>
<dbReference type="GO" id="GO:0003723">
    <property type="term" value="F:RNA binding"/>
    <property type="evidence" value="ECO:0007669"/>
    <property type="project" value="UniProtKB-UniRule"/>
</dbReference>
<dbReference type="AlphaFoldDB" id="A0A2A2LFK4"/>
<comment type="caution">
    <text evidence="5">The sequence shown here is derived from an EMBL/GenBank/DDBJ whole genome shotgun (WGS) entry which is preliminary data.</text>
</comment>
<dbReference type="SMART" id="SM00322">
    <property type="entry name" value="KH"/>
    <property type="match status" value="3"/>
</dbReference>
<evidence type="ECO:0000259" key="4">
    <source>
        <dbReference type="SMART" id="SM00322"/>
    </source>
</evidence>
<feature type="compositionally biased region" description="Gly residues" evidence="3">
    <location>
        <begin position="234"/>
        <end position="248"/>
    </location>
</feature>
<feature type="domain" description="K Homology" evidence="4">
    <location>
        <begin position="49"/>
        <end position="122"/>
    </location>
</feature>
<reference evidence="5 6" key="1">
    <citation type="journal article" date="2017" name="Curr. Biol.">
        <title>Genome architecture and evolution of a unichromosomal asexual nematode.</title>
        <authorList>
            <person name="Fradin H."/>
            <person name="Zegar C."/>
            <person name="Gutwein M."/>
            <person name="Lucas J."/>
            <person name="Kovtun M."/>
            <person name="Corcoran D."/>
            <person name="Baugh L.R."/>
            <person name="Kiontke K."/>
            <person name="Gunsalus K."/>
            <person name="Fitch D.H."/>
            <person name="Piano F."/>
        </authorList>
    </citation>
    <scope>NUCLEOTIDE SEQUENCE [LARGE SCALE GENOMIC DNA]</scope>
    <source>
        <strain evidence="5">PF1309</strain>
    </source>
</reference>
<evidence type="ECO:0000256" key="1">
    <source>
        <dbReference type="ARBA" id="ARBA00022737"/>
    </source>
</evidence>
<dbReference type="InterPro" id="IPR047275">
    <property type="entry name" value="KH-I_NOVA_rpt1"/>
</dbReference>
<protein>
    <recommendedName>
        <fullName evidence="4">K Homology domain-containing protein</fullName>
    </recommendedName>
</protein>
<dbReference type="Gene3D" id="3.30.1370.10">
    <property type="entry name" value="K Homology domain, type 1"/>
    <property type="match status" value="3"/>
</dbReference>
<feature type="domain" description="K Homology" evidence="4">
    <location>
        <begin position="434"/>
        <end position="508"/>
    </location>
</feature>
<keyword evidence="6" id="KW-1185">Reference proteome</keyword>
<accession>A0A2A2LFK4</accession>
<keyword evidence="1" id="KW-0677">Repeat</keyword>
<dbReference type="Pfam" id="PF00013">
    <property type="entry name" value="KH_1"/>
    <property type="match status" value="3"/>
</dbReference>
<dbReference type="InterPro" id="IPR004088">
    <property type="entry name" value="KH_dom_type_1"/>
</dbReference>
<dbReference type="EMBL" id="LIAE01006812">
    <property type="protein sequence ID" value="PAV84920.1"/>
    <property type="molecule type" value="Genomic_DNA"/>
</dbReference>
<evidence type="ECO:0000256" key="2">
    <source>
        <dbReference type="PROSITE-ProRule" id="PRU00117"/>
    </source>
</evidence>
<feature type="domain" description="K Homology" evidence="4">
    <location>
        <begin position="141"/>
        <end position="217"/>
    </location>
</feature>
<dbReference type="STRING" id="2018661.A0A2A2LFK4"/>
<organism evidence="5 6">
    <name type="scientific">Diploscapter pachys</name>
    <dbReference type="NCBI Taxonomy" id="2018661"/>
    <lineage>
        <taxon>Eukaryota</taxon>
        <taxon>Metazoa</taxon>
        <taxon>Ecdysozoa</taxon>
        <taxon>Nematoda</taxon>
        <taxon>Chromadorea</taxon>
        <taxon>Rhabditida</taxon>
        <taxon>Rhabditina</taxon>
        <taxon>Rhabditomorpha</taxon>
        <taxon>Rhabditoidea</taxon>
        <taxon>Rhabditidae</taxon>
        <taxon>Diploscapter</taxon>
    </lineage>
</organism>
<name>A0A2A2LFK4_9BILA</name>
<dbReference type="Proteomes" id="UP000218231">
    <property type="component" value="Unassembled WGS sequence"/>
</dbReference>
<proteinExistence type="predicted"/>
<gene>
    <name evidence="5" type="ORF">WR25_21779</name>
</gene>
<dbReference type="CDD" id="cd22435">
    <property type="entry name" value="KH-I_NOVA_rpt1"/>
    <property type="match status" value="1"/>
</dbReference>
<dbReference type="PANTHER" id="PTHR10288">
    <property type="entry name" value="KH DOMAIN CONTAINING RNA BINDING PROTEIN"/>
    <property type="match status" value="1"/>
</dbReference>
<dbReference type="InterPro" id="IPR036612">
    <property type="entry name" value="KH_dom_type_1_sf"/>
</dbReference>